<dbReference type="SUPFAM" id="SSF53955">
    <property type="entry name" value="Lysozyme-like"/>
    <property type="match status" value="1"/>
</dbReference>
<dbReference type="Pfam" id="PF01464">
    <property type="entry name" value="SLT"/>
    <property type="match status" value="1"/>
</dbReference>
<evidence type="ECO:0000256" key="3">
    <source>
        <dbReference type="SAM" id="SignalP"/>
    </source>
</evidence>
<gene>
    <name evidence="5" type="ORF">FHS48_000161</name>
</gene>
<keyword evidence="3" id="KW-0732">Signal</keyword>
<dbReference type="RefSeq" id="WP_260402278.1">
    <property type="nucleotide sequence ID" value="NZ_JACIIX010000001.1"/>
</dbReference>
<sequence>MLTRTAPHRPLRPRLIRQATGVAVALLTVAAMLSPATAAPLTNTPQAAASRQAVAAASTQPRFFDLPARPGVPTPVQSPPLPRAAPALSAAANAPATPDGGLGPDGVLCRRETERQERQAGFPRNLLTALSHVESGRWDDAREAKVAWPWTVMAEGRGRYFRTKAEAISEVRGLQARGVKNIDVGCMQINLMYHGDAFDSLEQAFDPAANVGYAVEFLTNLYEETGAWTRAATRYHSATEVHAIRYSGVLAKEWTRLNRDTGTALTTAELATGNRPVAMPAALPLPAQRQPILSVKPLFTPAQLAALEQQRQKMESLRAQQDQQRQVAKTYAENWRAQKMQEYLQARRGSTVQTAAD</sequence>
<dbReference type="EMBL" id="JACIIX010000001">
    <property type="protein sequence ID" value="MBB6208780.1"/>
    <property type="molecule type" value="Genomic_DNA"/>
</dbReference>
<comment type="similarity">
    <text evidence="1">Belongs to the virb1 family.</text>
</comment>
<name>A0A7W9ZCD3_NOVIT</name>
<dbReference type="AlphaFoldDB" id="A0A7W9ZCD3"/>
<feature type="domain" description="Transglycosylase SLT" evidence="4">
    <location>
        <begin position="119"/>
        <end position="237"/>
    </location>
</feature>
<evidence type="ECO:0000313" key="6">
    <source>
        <dbReference type="Proteomes" id="UP000544872"/>
    </source>
</evidence>
<feature type="chain" id="PRO_5030870319" description="Transglycosylase SLT domain-containing protein" evidence="3">
    <location>
        <begin position="39"/>
        <end position="357"/>
    </location>
</feature>
<protein>
    <recommendedName>
        <fullName evidence="4">Transglycosylase SLT domain-containing protein</fullName>
    </recommendedName>
</protein>
<dbReference type="Proteomes" id="UP000544872">
    <property type="component" value="Unassembled WGS sequence"/>
</dbReference>
<keyword evidence="6" id="KW-1185">Reference proteome</keyword>
<proteinExistence type="inferred from homology"/>
<organism evidence="5 6">
    <name type="scientific">Novispirillum itersonii</name>
    <name type="common">Aquaspirillum itersonii</name>
    <dbReference type="NCBI Taxonomy" id="189"/>
    <lineage>
        <taxon>Bacteria</taxon>
        <taxon>Pseudomonadati</taxon>
        <taxon>Pseudomonadota</taxon>
        <taxon>Alphaproteobacteria</taxon>
        <taxon>Rhodospirillales</taxon>
        <taxon>Novispirillaceae</taxon>
        <taxon>Novispirillum</taxon>
    </lineage>
</organism>
<evidence type="ECO:0000259" key="4">
    <source>
        <dbReference type="Pfam" id="PF01464"/>
    </source>
</evidence>
<feature type="signal peptide" evidence="3">
    <location>
        <begin position="1"/>
        <end position="38"/>
    </location>
</feature>
<evidence type="ECO:0000256" key="1">
    <source>
        <dbReference type="ARBA" id="ARBA00009387"/>
    </source>
</evidence>
<feature type="region of interest" description="Disordered" evidence="2">
    <location>
        <begin position="70"/>
        <end position="106"/>
    </location>
</feature>
<evidence type="ECO:0000256" key="2">
    <source>
        <dbReference type="SAM" id="MobiDB-lite"/>
    </source>
</evidence>
<accession>A0A7W9ZCD3</accession>
<feature type="compositionally biased region" description="Low complexity" evidence="2">
    <location>
        <begin position="84"/>
        <end position="98"/>
    </location>
</feature>
<dbReference type="InterPro" id="IPR008258">
    <property type="entry name" value="Transglycosylase_SLT_dom_1"/>
</dbReference>
<dbReference type="Gene3D" id="1.10.530.10">
    <property type="match status" value="1"/>
</dbReference>
<evidence type="ECO:0000313" key="5">
    <source>
        <dbReference type="EMBL" id="MBB6208780.1"/>
    </source>
</evidence>
<reference evidence="5 6" key="1">
    <citation type="submission" date="2020-08" db="EMBL/GenBank/DDBJ databases">
        <title>Genomic Encyclopedia of Type Strains, Phase IV (KMG-IV): sequencing the most valuable type-strain genomes for metagenomic binning, comparative biology and taxonomic classification.</title>
        <authorList>
            <person name="Goeker M."/>
        </authorList>
    </citation>
    <scope>NUCLEOTIDE SEQUENCE [LARGE SCALE GENOMIC DNA]</scope>
    <source>
        <strain evidence="5 6">DSM 11590</strain>
    </source>
</reference>
<dbReference type="InterPro" id="IPR023346">
    <property type="entry name" value="Lysozyme-like_dom_sf"/>
</dbReference>
<comment type="caution">
    <text evidence="5">The sequence shown here is derived from an EMBL/GenBank/DDBJ whole genome shotgun (WGS) entry which is preliminary data.</text>
</comment>
<feature type="compositionally biased region" description="Pro residues" evidence="2">
    <location>
        <begin position="70"/>
        <end position="83"/>
    </location>
</feature>